<organism evidence="1 2">
    <name type="scientific">Vigna mungo</name>
    <name type="common">Black gram</name>
    <name type="synonym">Phaseolus mungo</name>
    <dbReference type="NCBI Taxonomy" id="3915"/>
    <lineage>
        <taxon>Eukaryota</taxon>
        <taxon>Viridiplantae</taxon>
        <taxon>Streptophyta</taxon>
        <taxon>Embryophyta</taxon>
        <taxon>Tracheophyta</taxon>
        <taxon>Spermatophyta</taxon>
        <taxon>Magnoliopsida</taxon>
        <taxon>eudicotyledons</taxon>
        <taxon>Gunneridae</taxon>
        <taxon>Pentapetalae</taxon>
        <taxon>rosids</taxon>
        <taxon>fabids</taxon>
        <taxon>Fabales</taxon>
        <taxon>Fabaceae</taxon>
        <taxon>Papilionoideae</taxon>
        <taxon>50 kb inversion clade</taxon>
        <taxon>NPAAA clade</taxon>
        <taxon>indigoferoid/millettioid clade</taxon>
        <taxon>Phaseoleae</taxon>
        <taxon>Vigna</taxon>
    </lineage>
</organism>
<accession>A0AAQ3MLS2</accession>
<name>A0AAQ3MLS2_VIGMU</name>
<reference evidence="1 2" key="1">
    <citation type="journal article" date="2023" name="Life. Sci Alliance">
        <title>Evolutionary insights into 3D genome organization and epigenetic landscape of Vigna mungo.</title>
        <authorList>
            <person name="Junaid A."/>
            <person name="Singh B."/>
            <person name="Bhatia S."/>
        </authorList>
    </citation>
    <scope>NUCLEOTIDE SEQUENCE [LARGE SCALE GENOMIC DNA]</scope>
    <source>
        <strain evidence="1">Urdbean</strain>
    </source>
</reference>
<evidence type="ECO:0000313" key="1">
    <source>
        <dbReference type="EMBL" id="WVY93019.1"/>
    </source>
</evidence>
<proteinExistence type="predicted"/>
<sequence length="152" mass="16768">MVVQIERTMSCQIPMSKCAMQFNASTLPRPSADLRILHFPPTSVQFLYKVHMATKKLGVTVQVQVLLLIVTMVASPIMSCPPTDGKSCKDCLVNQMKNACPSCTPILHCMARCLWDGTSRPNCITKCNINTAYPTLSDCKRCMSKCKCSCAN</sequence>
<protein>
    <submittedName>
        <fullName evidence="1">Uncharacterized protein</fullName>
    </submittedName>
</protein>
<gene>
    <name evidence="1" type="ORF">V8G54_032107</name>
</gene>
<dbReference type="Proteomes" id="UP001374535">
    <property type="component" value="Chromosome 10"/>
</dbReference>
<dbReference type="EMBL" id="CP144691">
    <property type="protein sequence ID" value="WVY93019.1"/>
    <property type="molecule type" value="Genomic_DNA"/>
</dbReference>
<keyword evidence="2" id="KW-1185">Reference proteome</keyword>
<evidence type="ECO:0000313" key="2">
    <source>
        <dbReference type="Proteomes" id="UP001374535"/>
    </source>
</evidence>
<dbReference type="AlphaFoldDB" id="A0AAQ3MLS2"/>